<comment type="caution">
    <text evidence="1">The sequence shown here is derived from an EMBL/GenBank/DDBJ whole genome shotgun (WGS) entry which is preliminary data.</text>
</comment>
<dbReference type="EMBL" id="DYDO01000004">
    <property type="protein sequence ID" value="DBA27232.1"/>
    <property type="molecule type" value="Genomic_DNA"/>
</dbReference>
<accession>A0AAV3AWU3</accession>
<keyword evidence="2" id="KW-1185">Reference proteome</keyword>
<gene>
    <name evidence="1" type="ORF">GDO54_011397</name>
</gene>
<dbReference type="AlphaFoldDB" id="A0AAV3AWU3"/>
<sequence length="194" mass="21971">MLQGGFSALREKGLTIARYFITGRTQCTLADLLNLSLPYDLDLLKAAQLSHFIKMLQAEDGYDRQLMEKMFIDDMNSRHALSAIYFFLNMAPEGYTPTYLKGWETSFTQTQKHHVLRYWGTRSSHPGIRHHTNGTLFSPLNQIYAGDVEGTGTKLHIFWTCPRLAGLWQGSVKICQGLVLDNGYEGSGEDGRFL</sequence>
<protein>
    <submittedName>
        <fullName evidence="1">Uncharacterized protein</fullName>
    </submittedName>
</protein>
<evidence type="ECO:0000313" key="2">
    <source>
        <dbReference type="Proteomes" id="UP001181693"/>
    </source>
</evidence>
<name>A0AAV3AWU3_PYXAD</name>
<dbReference type="Proteomes" id="UP001181693">
    <property type="component" value="Unassembled WGS sequence"/>
</dbReference>
<organism evidence="1 2">
    <name type="scientific">Pyxicephalus adspersus</name>
    <name type="common">African bullfrog</name>
    <dbReference type="NCBI Taxonomy" id="30357"/>
    <lineage>
        <taxon>Eukaryota</taxon>
        <taxon>Metazoa</taxon>
        <taxon>Chordata</taxon>
        <taxon>Craniata</taxon>
        <taxon>Vertebrata</taxon>
        <taxon>Euteleostomi</taxon>
        <taxon>Amphibia</taxon>
        <taxon>Batrachia</taxon>
        <taxon>Anura</taxon>
        <taxon>Neobatrachia</taxon>
        <taxon>Ranoidea</taxon>
        <taxon>Pyxicephalidae</taxon>
        <taxon>Pyxicephalinae</taxon>
        <taxon>Pyxicephalus</taxon>
    </lineage>
</organism>
<proteinExistence type="predicted"/>
<evidence type="ECO:0000313" key="1">
    <source>
        <dbReference type="EMBL" id="DBA27232.1"/>
    </source>
</evidence>
<reference evidence="1" key="1">
    <citation type="thesis" date="2020" institute="ProQuest LLC" country="789 East Eisenhower Parkway, Ann Arbor, MI, USA">
        <title>Comparative Genomics and Chromosome Evolution.</title>
        <authorList>
            <person name="Mudd A.B."/>
        </authorList>
    </citation>
    <scope>NUCLEOTIDE SEQUENCE</scope>
    <source>
        <strain evidence="1">1538</strain>
        <tissue evidence="1">Blood</tissue>
    </source>
</reference>